<dbReference type="InterPro" id="IPR002885">
    <property type="entry name" value="PPR_rpt"/>
</dbReference>
<evidence type="ECO:0000256" key="2">
    <source>
        <dbReference type="PROSITE-ProRule" id="PRU00708"/>
    </source>
</evidence>
<feature type="repeat" description="PPR" evidence="2">
    <location>
        <begin position="214"/>
        <end position="248"/>
    </location>
</feature>
<proteinExistence type="predicted"/>
<dbReference type="InterPro" id="IPR011990">
    <property type="entry name" value="TPR-like_helical_dom_sf"/>
</dbReference>
<dbReference type="AlphaFoldDB" id="A0AAV9B7X3"/>
<dbReference type="SUPFAM" id="SSF48452">
    <property type="entry name" value="TPR-like"/>
    <property type="match status" value="1"/>
</dbReference>
<evidence type="ECO:0000313" key="3">
    <source>
        <dbReference type="EMBL" id="KAK1272316.1"/>
    </source>
</evidence>
<keyword evidence="1" id="KW-0677">Repeat</keyword>
<dbReference type="PANTHER" id="PTHR47940:SF1">
    <property type="entry name" value="PROTEIN LOW PHOTOSYNTHETIC EFFICIENCY 1, CHLOROPLASTIC"/>
    <property type="match status" value="1"/>
</dbReference>
<name>A0AAV9B7X3_ACOGR</name>
<feature type="repeat" description="PPR" evidence="2">
    <location>
        <begin position="488"/>
        <end position="522"/>
    </location>
</feature>
<feature type="repeat" description="PPR" evidence="2">
    <location>
        <begin position="523"/>
        <end position="557"/>
    </location>
</feature>
<reference evidence="3" key="1">
    <citation type="journal article" date="2023" name="Nat. Commun.">
        <title>Diploid and tetraploid genomes of Acorus and the evolution of monocots.</title>
        <authorList>
            <person name="Ma L."/>
            <person name="Liu K.W."/>
            <person name="Li Z."/>
            <person name="Hsiao Y.Y."/>
            <person name="Qi Y."/>
            <person name="Fu T."/>
            <person name="Tang G.D."/>
            <person name="Zhang D."/>
            <person name="Sun W.H."/>
            <person name="Liu D.K."/>
            <person name="Li Y."/>
            <person name="Chen G.Z."/>
            <person name="Liu X.D."/>
            <person name="Liao X.Y."/>
            <person name="Jiang Y.T."/>
            <person name="Yu X."/>
            <person name="Hao Y."/>
            <person name="Huang J."/>
            <person name="Zhao X.W."/>
            <person name="Ke S."/>
            <person name="Chen Y.Y."/>
            <person name="Wu W.L."/>
            <person name="Hsu J.L."/>
            <person name="Lin Y.F."/>
            <person name="Huang M.D."/>
            <person name="Li C.Y."/>
            <person name="Huang L."/>
            <person name="Wang Z.W."/>
            <person name="Zhao X."/>
            <person name="Zhong W.Y."/>
            <person name="Peng D.H."/>
            <person name="Ahmad S."/>
            <person name="Lan S."/>
            <person name="Zhang J.S."/>
            <person name="Tsai W.C."/>
            <person name="Van de Peer Y."/>
            <person name="Liu Z.J."/>
        </authorList>
    </citation>
    <scope>NUCLEOTIDE SEQUENCE</scope>
    <source>
        <strain evidence="3">SCP</strain>
    </source>
</reference>
<evidence type="ECO:0000256" key="1">
    <source>
        <dbReference type="ARBA" id="ARBA00022737"/>
    </source>
</evidence>
<keyword evidence="4" id="KW-1185">Reference proteome</keyword>
<protein>
    <submittedName>
        <fullName evidence="3">Pentatricopeptide repeat-containing protein</fullName>
    </submittedName>
</protein>
<feature type="repeat" description="PPR" evidence="2">
    <location>
        <begin position="558"/>
        <end position="592"/>
    </location>
</feature>
<dbReference type="EMBL" id="JAUJYN010000005">
    <property type="protein sequence ID" value="KAK1272316.1"/>
    <property type="molecule type" value="Genomic_DNA"/>
</dbReference>
<dbReference type="PANTHER" id="PTHR47940">
    <property type="entry name" value="OS12G0283900 PROTEIN"/>
    <property type="match status" value="1"/>
</dbReference>
<sequence length="733" mass="83096">MQSLSVFSAKSTVLVRTHFDSHVGSSCIMSKRRRWKKRWSLGGDRFVSGCLSDFKSCCCCLGCWNSDLRGGFVLECSKNGFLKRDSFMASFALVLALEQEVGGSEFDEVVDSVRSEEELEQEIQGEEAIIANIKSESVDKCNAKIDVRVLALSLQSAKTADDVEAVLKDLGELPLPVFSSMIRGFGIDKRLDPAFALLEWLKMKKENSESVGPNLYIYNSLLGALKQSAKFEEVDNVMRDMEEHGVVPNIVTYNALMSIYLGQGRPDEALSVLDEIEKKGLSPSPVTYSTTLLVYRKMEDANGALKFYIKAREKYRTGEVVKDLYEDWEKEFVKLENFTIRVCYQVMRNWLVKGENMGKNVLNLLGDMDQAELRPGRAVYERLVWACTKENHYTVAKDLYRRIRETEKEISLSVCNHVIWLMGKAKKWWAALEIYEELLDKGPKPNNLSYELIVSHFNVLLTAARRRGIWRWGVRLLNKMEDKGLKPGTREWNAVLVACSKASETSAAVEIFRRMVEQGEKPTILSYGALLSALEKGKMYDEAHRVWEHMLKVGVKPNAYAYTIMASIYIGQGQLDKVDSVIDEMILSDIKPSVVTYNAIISGCARKGMGSAALEWFHRMKVRNVRPNEITYDMLIEGLILGSKVRLAYDMYVRACNEGMRLSSRVYDAVVQSSKDSGTNIVLSALGPRPPEKRKIIQTRKIYSEFCDIADLPRRSKPFSDEELHSTQNHGKQ</sequence>
<dbReference type="Gene3D" id="1.25.40.10">
    <property type="entry name" value="Tetratricopeptide repeat domain"/>
    <property type="match status" value="4"/>
</dbReference>
<dbReference type="PROSITE" id="PS51375">
    <property type="entry name" value="PPR"/>
    <property type="match status" value="7"/>
</dbReference>
<dbReference type="NCBIfam" id="TIGR00756">
    <property type="entry name" value="PPR"/>
    <property type="match status" value="6"/>
</dbReference>
<feature type="repeat" description="PPR" evidence="2">
    <location>
        <begin position="249"/>
        <end position="283"/>
    </location>
</feature>
<dbReference type="Pfam" id="PF01535">
    <property type="entry name" value="PPR"/>
    <property type="match status" value="3"/>
</dbReference>
<dbReference type="InterPro" id="IPR053343">
    <property type="entry name" value="PSII_mRNA-binding_protein"/>
</dbReference>
<accession>A0AAV9B7X3</accession>
<dbReference type="Proteomes" id="UP001179952">
    <property type="component" value="Unassembled WGS sequence"/>
</dbReference>
<reference evidence="3" key="2">
    <citation type="submission" date="2023-06" db="EMBL/GenBank/DDBJ databases">
        <authorList>
            <person name="Ma L."/>
            <person name="Liu K.-W."/>
            <person name="Li Z."/>
            <person name="Hsiao Y.-Y."/>
            <person name="Qi Y."/>
            <person name="Fu T."/>
            <person name="Tang G."/>
            <person name="Zhang D."/>
            <person name="Sun W.-H."/>
            <person name="Liu D.-K."/>
            <person name="Li Y."/>
            <person name="Chen G.-Z."/>
            <person name="Liu X.-D."/>
            <person name="Liao X.-Y."/>
            <person name="Jiang Y.-T."/>
            <person name="Yu X."/>
            <person name="Hao Y."/>
            <person name="Huang J."/>
            <person name="Zhao X.-W."/>
            <person name="Ke S."/>
            <person name="Chen Y.-Y."/>
            <person name="Wu W.-L."/>
            <person name="Hsu J.-L."/>
            <person name="Lin Y.-F."/>
            <person name="Huang M.-D."/>
            <person name="Li C.-Y."/>
            <person name="Huang L."/>
            <person name="Wang Z.-W."/>
            <person name="Zhao X."/>
            <person name="Zhong W.-Y."/>
            <person name="Peng D.-H."/>
            <person name="Ahmad S."/>
            <person name="Lan S."/>
            <person name="Zhang J.-S."/>
            <person name="Tsai W.-C."/>
            <person name="Van De Peer Y."/>
            <person name="Liu Z.-J."/>
        </authorList>
    </citation>
    <scope>NUCLEOTIDE SEQUENCE</scope>
    <source>
        <strain evidence="3">SCP</strain>
        <tissue evidence="3">Leaves</tissue>
    </source>
</reference>
<dbReference type="Pfam" id="PF13041">
    <property type="entry name" value="PPR_2"/>
    <property type="match status" value="3"/>
</dbReference>
<feature type="repeat" description="PPR" evidence="2">
    <location>
        <begin position="411"/>
        <end position="445"/>
    </location>
</feature>
<evidence type="ECO:0000313" key="4">
    <source>
        <dbReference type="Proteomes" id="UP001179952"/>
    </source>
</evidence>
<gene>
    <name evidence="3" type="ORF">QJS04_geneDACA004208</name>
</gene>
<comment type="caution">
    <text evidence="3">The sequence shown here is derived from an EMBL/GenBank/DDBJ whole genome shotgun (WGS) entry which is preliminary data.</text>
</comment>
<feature type="repeat" description="PPR" evidence="2">
    <location>
        <begin position="593"/>
        <end position="627"/>
    </location>
</feature>
<organism evidence="3 4">
    <name type="scientific">Acorus gramineus</name>
    <name type="common">Dwarf sweet flag</name>
    <dbReference type="NCBI Taxonomy" id="55184"/>
    <lineage>
        <taxon>Eukaryota</taxon>
        <taxon>Viridiplantae</taxon>
        <taxon>Streptophyta</taxon>
        <taxon>Embryophyta</taxon>
        <taxon>Tracheophyta</taxon>
        <taxon>Spermatophyta</taxon>
        <taxon>Magnoliopsida</taxon>
        <taxon>Liliopsida</taxon>
        <taxon>Acoraceae</taxon>
        <taxon>Acorus</taxon>
    </lineage>
</organism>